<reference evidence="3 4" key="1">
    <citation type="submission" date="2024-01" db="EMBL/GenBank/DDBJ databases">
        <title>The complete chloroplast genome sequence of Lithospermum erythrorhizon: insights into the phylogenetic relationship among Boraginaceae species and the maternal lineages of purple gromwells.</title>
        <authorList>
            <person name="Okada T."/>
            <person name="Watanabe K."/>
        </authorList>
    </citation>
    <scope>NUCLEOTIDE SEQUENCE [LARGE SCALE GENOMIC DNA]</scope>
</reference>
<accession>A0AAV3NXP2</accession>
<evidence type="ECO:0000256" key="1">
    <source>
        <dbReference type="SAM" id="MobiDB-lite"/>
    </source>
</evidence>
<protein>
    <recommendedName>
        <fullName evidence="2">DUF7086 domain-containing protein</fullName>
    </recommendedName>
</protein>
<proteinExistence type="predicted"/>
<dbReference type="Proteomes" id="UP001454036">
    <property type="component" value="Unassembled WGS sequence"/>
</dbReference>
<dbReference type="Pfam" id="PF23324">
    <property type="entry name" value="DUF7086"/>
    <property type="match status" value="1"/>
</dbReference>
<organism evidence="3 4">
    <name type="scientific">Lithospermum erythrorhizon</name>
    <name type="common">Purple gromwell</name>
    <name type="synonym">Lithospermum officinale var. erythrorhizon</name>
    <dbReference type="NCBI Taxonomy" id="34254"/>
    <lineage>
        <taxon>Eukaryota</taxon>
        <taxon>Viridiplantae</taxon>
        <taxon>Streptophyta</taxon>
        <taxon>Embryophyta</taxon>
        <taxon>Tracheophyta</taxon>
        <taxon>Spermatophyta</taxon>
        <taxon>Magnoliopsida</taxon>
        <taxon>eudicotyledons</taxon>
        <taxon>Gunneridae</taxon>
        <taxon>Pentapetalae</taxon>
        <taxon>asterids</taxon>
        <taxon>lamiids</taxon>
        <taxon>Boraginales</taxon>
        <taxon>Boraginaceae</taxon>
        <taxon>Boraginoideae</taxon>
        <taxon>Lithospermeae</taxon>
        <taxon>Lithospermum</taxon>
    </lineage>
</organism>
<name>A0AAV3NXP2_LITER</name>
<feature type="region of interest" description="Disordered" evidence="1">
    <location>
        <begin position="1"/>
        <end position="112"/>
    </location>
</feature>
<comment type="caution">
    <text evidence="3">The sequence shown here is derived from an EMBL/GenBank/DDBJ whole genome shotgun (WGS) entry which is preliminary data.</text>
</comment>
<dbReference type="AlphaFoldDB" id="A0AAV3NXP2"/>
<dbReference type="PANTHER" id="PTHR34272">
    <property type="entry name" value="EXPRESSED PROTEIN"/>
    <property type="match status" value="1"/>
</dbReference>
<dbReference type="EMBL" id="BAABME010000615">
    <property type="protein sequence ID" value="GAA0144194.1"/>
    <property type="molecule type" value="Genomic_DNA"/>
</dbReference>
<evidence type="ECO:0000313" key="4">
    <source>
        <dbReference type="Proteomes" id="UP001454036"/>
    </source>
</evidence>
<feature type="domain" description="DUF7086" evidence="2">
    <location>
        <begin position="129"/>
        <end position="262"/>
    </location>
</feature>
<sequence>MNDQDKNMSRKRKATNVYDTNFLYSPLAGPRRFNSPTPTSISEDDLLNLTLGPPIPPPPPPPLQNYLFPQPPPNSFYMPQSPPPPSNNTTRPPRNRRASQTTRQGRREEKTITPPYQWATDKKAHIHTLEYLVSKQIYTITGQVQCKKCEKRYEMGFNLEEKFGDVAKFIIENKTGMHERAPECWSNPVLLTCKFCEAENSVKPVIAGKKRSINWLFLLLGQMLGCCTLEQLKYFCKQTMNHRTGAKDRVLYLAYLCVCKQLQPTGPFDRW</sequence>
<evidence type="ECO:0000259" key="2">
    <source>
        <dbReference type="Pfam" id="PF23324"/>
    </source>
</evidence>
<dbReference type="PANTHER" id="PTHR34272:SF1">
    <property type="entry name" value="EXPRESSED PROTEIN"/>
    <property type="match status" value="1"/>
</dbReference>
<evidence type="ECO:0000313" key="3">
    <source>
        <dbReference type="EMBL" id="GAA0144194.1"/>
    </source>
</evidence>
<gene>
    <name evidence="3" type="ORF">LIER_04706</name>
</gene>
<dbReference type="InterPro" id="IPR055513">
    <property type="entry name" value="DUF7086"/>
</dbReference>
<keyword evidence="4" id="KW-1185">Reference proteome</keyword>
<feature type="compositionally biased region" description="Pro residues" evidence="1">
    <location>
        <begin position="53"/>
        <end position="86"/>
    </location>
</feature>